<feature type="chain" id="PRO_5022974922" evidence="5">
    <location>
        <begin position="20"/>
        <end position="759"/>
    </location>
</feature>
<dbReference type="EMBL" id="CABPRJ010000019">
    <property type="protein sequence ID" value="VVC25762.1"/>
    <property type="molecule type" value="Genomic_DNA"/>
</dbReference>
<organism evidence="7 8">
    <name type="scientific">Cinara cedri</name>
    <dbReference type="NCBI Taxonomy" id="506608"/>
    <lineage>
        <taxon>Eukaryota</taxon>
        <taxon>Metazoa</taxon>
        <taxon>Ecdysozoa</taxon>
        <taxon>Arthropoda</taxon>
        <taxon>Hexapoda</taxon>
        <taxon>Insecta</taxon>
        <taxon>Pterygota</taxon>
        <taxon>Neoptera</taxon>
        <taxon>Paraneoptera</taxon>
        <taxon>Hemiptera</taxon>
        <taxon>Sternorrhyncha</taxon>
        <taxon>Aphidomorpha</taxon>
        <taxon>Aphidoidea</taxon>
        <taxon>Aphididae</taxon>
        <taxon>Lachninae</taxon>
        <taxon>Cinara</taxon>
    </lineage>
</organism>
<feature type="domain" description="LRRCT" evidence="6">
    <location>
        <begin position="375"/>
        <end position="427"/>
    </location>
</feature>
<keyword evidence="4" id="KW-1133">Transmembrane helix</keyword>
<dbReference type="AlphaFoldDB" id="A0A5E4M5E7"/>
<dbReference type="PANTHER" id="PTHR24366:SF96">
    <property type="entry name" value="LEUCINE RICH REPEAT CONTAINING 53"/>
    <property type="match status" value="1"/>
</dbReference>
<dbReference type="InterPro" id="IPR001611">
    <property type="entry name" value="Leu-rich_rpt"/>
</dbReference>
<gene>
    <name evidence="7" type="ORF">CINCED_3A022796</name>
</gene>
<proteinExistence type="predicted"/>
<evidence type="ECO:0000256" key="1">
    <source>
        <dbReference type="ARBA" id="ARBA00022614"/>
    </source>
</evidence>
<keyword evidence="1" id="KW-0433">Leucine-rich repeat</keyword>
<keyword evidence="8" id="KW-1185">Reference proteome</keyword>
<dbReference type="Pfam" id="PF13855">
    <property type="entry name" value="LRR_8"/>
    <property type="match status" value="2"/>
</dbReference>
<evidence type="ECO:0000256" key="3">
    <source>
        <dbReference type="ARBA" id="ARBA00022737"/>
    </source>
</evidence>
<dbReference type="InterPro" id="IPR032675">
    <property type="entry name" value="LRR_dom_sf"/>
</dbReference>
<keyword evidence="4" id="KW-0472">Membrane</keyword>
<keyword evidence="4" id="KW-0812">Transmembrane</keyword>
<evidence type="ECO:0000256" key="4">
    <source>
        <dbReference type="SAM" id="Phobius"/>
    </source>
</evidence>
<dbReference type="SMART" id="SM00082">
    <property type="entry name" value="LRRCT"/>
    <property type="match status" value="1"/>
</dbReference>
<keyword evidence="3" id="KW-0677">Repeat</keyword>
<dbReference type="InterPro" id="IPR003591">
    <property type="entry name" value="Leu-rich_rpt_typical-subtyp"/>
</dbReference>
<dbReference type="Gene3D" id="3.80.10.10">
    <property type="entry name" value="Ribonuclease Inhibitor"/>
    <property type="match status" value="2"/>
</dbReference>
<evidence type="ECO:0000259" key="6">
    <source>
        <dbReference type="SMART" id="SM00082"/>
    </source>
</evidence>
<dbReference type="PANTHER" id="PTHR24366">
    <property type="entry name" value="IG(IMMUNOGLOBULIN) AND LRR(LEUCINE RICH REPEAT) DOMAINS"/>
    <property type="match status" value="1"/>
</dbReference>
<sequence>MLLMTTVVTILAVLQHTCGQQQQHEDEQTRETGEWKCPEVRNVSCACDLPHTLRCTGGKSTFETVARALRNLSGTSSISLLDCTVQNVGSLPSRLLEGVSLHGLVVSSGEIKSVSDTAFEGLRSPLQALGLPNNQLERVPSSALAILNGLERLDLSHNRLHSVHNNSFKGSPNLTFLDLSNNSIHYISPDSFVNLPFLKVLRLQNNLLTSASTSHLQGLRSLVELDLSSNLLTGQLGPSTLPRLPNLQIISLAHNQLNSVRRGSFAGLEGIVSLTLNHNQIDVLEDHGFRAVPTLLNLDLANNRIVAVSSASLAHLTKLKTLDLSHNFLRSLTSDLIAPLKSIQQLKLDDNDISIVAEGALNTANNITSLSLSDNPLNCDCSLLYFATWLSNHTAVCAASETAVCATPPSLENGLLQDLPTAKLICGGEDSVAPPEGPLASLQSYTATKITLRSYQFDGTRVSLGWSVIAPVVSYYCNALIIYEDIGNHEVLLDSKPVRCNSSQLPDAKSLTLSLSANELQPAHSYRYCVMLVEGYAADKSDDSGTVLGCSDIIALVPNANQVAPNNRVMTAAAEPPEIQNLTTSFVSPSSLFVAVHLSAIRLDTGKCTITVSVYTMGRHVAHHRLNCTASWITVTELPAEKSYQVCASIGSKFPKDDEETMVCTSVDGTMTDGGPADWFFALLGAKSYAFLLSATFTAVVFLFVLLIYRTVCRACKKPVGTSGGRANIQTHQCFLPVPPPENGMQRPRYVKLQATTVL</sequence>
<dbReference type="PRINTS" id="PR00019">
    <property type="entry name" value="LEURICHRPT"/>
</dbReference>
<dbReference type="SMART" id="SM00365">
    <property type="entry name" value="LRR_SD22"/>
    <property type="match status" value="4"/>
</dbReference>
<feature type="signal peptide" evidence="5">
    <location>
        <begin position="1"/>
        <end position="19"/>
    </location>
</feature>
<keyword evidence="2 5" id="KW-0732">Signal</keyword>
<reference evidence="7 8" key="1">
    <citation type="submission" date="2019-08" db="EMBL/GenBank/DDBJ databases">
        <authorList>
            <person name="Alioto T."/>
            <person name="Alioto T."/>
            <person name="Gomez Garrido J."/>
        </authorList>
    </citation>
    <scope>NUCLEOTIDE SEQUENCE [LARGE SCALE GENOMIC DNA]</scope>
</reference>
<dbReference type="PROSITE" id="PS51450">
    <property type="entry name" value="LRR"/>
    <property type="match status" value="3"/>
</dbReference>
<dbReference type="SUPFAM" id="SSF52058">
    <property type="entry name" value="L domain-like"/>
    <property type="match status" value="1"/>
</dbReference>
<accession>A0A5E4M5E7</accession>
<evidence type="ECO:0000256" key="2">
    <source>
        <dbReference type="ARBA" id="ARBA00022729"/>
    </source>
</evidence>
<evidence type="ECO:0000313" key="8">
    <source>
        <dbReference type="Proteomes" id="UP000325440"/>
    </source>
</evidence>
<feature type="transmembrane region" description="Helical" evidence="4">
    <location>
        <begin position="689"/>
        <end position="709"/>
    </location>
</feature>
<dbReference type="OrthoDB" id="2151624at2759"/>
<evidence type="ECO:0000256" key="5">
    <source>
        <dbReference type="SAM" id="SignalP"/>
    </source>
</evidence>
<dbReference type="FunFam" id="3.80.10.10:FF:001164">
    <property type="entry name" value="GH01279p"/>
    <property type="match status" value="1"/>
</dbReference>
<dbReference type="GO" id="GO:0071944">
    <property type="term" value="C:cell periphery"/>
    <property type="evidence" value="ECO:0007669"/>
    <property type="project" value="UniProtKB-ARBA"/>
</dbReference>
<name>A0A5E4M5E7_9HEMI</name>
<protein>
    <submittedName>
        <fullName evidence="7">Cysteine-rich flanking region, C-terminal,Leucine-rich repeat,Leucine-rich repeat domain, L</fullName>
    </submittedName>
</protein>
<dbReference type="Proteomes" id="UP000325440">
    <property type="component" value="Unassembled WGS sequence"/>
</dbReference>
<evidence type="ECO:0000313" key="7">
    <source>
        <dbReference type="EMBL" id="VVC25762.1"/>
    </source>
</evidence>
<dbReference type="SMART" id="SM00369">
    <property type="entry name" value="LRR_TYP"/>
    <property type="match status" value="9"/>
</dbReference>
<dbReference type="InterPro" id="IPR000483">
    <property type="entry name" value="Cys-rich_flank_reg_C"/>
</dbReference>